<accession>A0A2B6SAV3</accession>
<organism evidence="3 4">
    <name type="scientific">Bacillus wiedmannii</name>
    <dbReference type="NCBI Taxonomy" id="1890302"/>
    <lineage>
        <taxon>Bacteria</taxon>
        <taxon>Bacillati</taxon>
        <taxon>Bacillota</taxon>
        <taxon>Bacilli</taxon>
        <taxon>Bacillales</taxon>
        <taxon>Bacillaceae</taxon>
        <taxon>Bacillus</taxon>
        <taxon>Bacillus cereus group</taxon>
    </lineage>
</organism>
<dbReference type="EMBL" id="NVIY01000010">
    <property type="protein sequence ID" value="PGD38368.1"/>
    <property type="molecule type" value="Genomic_DNA"/>
</dbReference>
<comment type="caution">
    <text evidence="3">The sequence shown here is derived from an EMBL/GenBank/DDBJ whole genome shotgun (WGS) entry which is preliminary data.</text>
</comment>
<dbReference type="InterPro" id="IPR007685">
    <property type="entry name" value="RelA_SpoT"/>
</dbReference>
<dbReference type="CDD" id="cd05399">
    <property type="entry name" value="NT_Rel-Spo_like"/>
    <property type="match status" value="1"/>
</dbReference>
<dbReference type="RefSeq" id="WP_033667507.1">
    <property type="nucleotide sequence ID" value="NZ_NVIY01000010.1"/>
</dbReference>
<dbReference type="PANTHER" id="PTHR47837:SF2">
    <property type="entry name" value="GTP PYROPHOSPHOKINASE YWAC"/>
    <property type="match status" value="1"/>
</dbReference>
<dbReference type="AlphaFoldDB" id="A0A2B6SAV3"/>
<dbReference type="PANTHER" id="PTHR47837">
    <property type="entry name" value="GTP PYROPHOSPHOKINASE YJBM"/>
    <property type="match status" value="1"/>
</dbReference>
<dbReference type="Proteomes" id="UP000223472">
    <property type="component" value="Unassembled WGS sequence"/>
</dbReference>
<dbReference type="InterPro" id="IPR052366">
    <property type="entry name" value="GTP_Pyrophosphokinase"/>
</dbReference>
<dbReference type="Gene3D" id="1.10.287.860">
    <property type="entry name" value="Nucleotidyltransferase"/>
    <property type="match status" value="1"/>
</dbReference>
<evidence type="ECO:0000256" key="1">
    <source>
        <dbReference type="ARBA" id="ARBA00004976"/>
    </source>
</evidence>
<protein>
    <submittedName>
        <fullName evidence="3">GTP pyrophosphokinase</fullName>
    </submittedName>
</protein>
<evidence type="ECO:0000259" key="2">
    <source>
        <dbReference type="SMART" id="SM00954"/>
    </source>
</evidence>
<gene>
    <name evidence="3" type="ORF">COM27_05625</name>
</gene>
<dbReference type="UniPathway" id="UPA00908">
    <property type="reaction ID" value="UER00884"/>
</dbReference>
<dbReference type="SMART" id="SM00954">
    <property type="entry name" value="RelA_SpoT"/>
    <property type="match status" value="1"/>
</dbReference>
<feature type="domain" description="RelA/SpoT" evidence="2">
    <location>
        <begin position="46"/>
        <end position="169"/>
    </location>
</feature>
<sequence length="203" mass="23916">MEDMQKWGQFLLPYKFALDEMKTKITIIAEEAKYLNNHNQIEHIKTRLKSLESIQSKLDRKKIAPSLLNTKEHLYDIAGMRIICPFVSDIYDIYSQLSNRNDIEIVQVKDYITNPKPNGYQSLHVIVQIPVTLSKSVEKVYVEIQLRTLAMDFWASLEHKIYYKYDKEIPCYLEKELKEAAETVKSLDEKMKDIHKKVKDLNC</sequence>
<dbReference type="InterPro" id="IPR043519">
    <property type="entry name" value="NT_sf"/>
</dbReference>
<reference evidence="3 4" key="1">
    <citation type="submission" date="2017-09" db="EMBL/GenBank/DDBJ databases">
        <title>Large-scale bioinformatics analysis of Bacillus genomes uncovers conserved roles of natural products in bacterial physiology.</title>
        <authorList>
            <consortium name="Agbiome Team Llc"/>
            <person name="Bleich R.M."/>
            <person name="Grubbs K.J."/>
            <person name="Santa Maria K.C."/>
            <person name="Allen S.E."/>
            <person name="Farag S."/>
            <person name="Shank E.A."/>
            <person name="Bowers A."/>
        </authorList>
    </citation>
    <scope>NUCLEOTIDE SEQUENCE [LARGE SCALE GENOMIC DNA]</scope>
    <source>
        <strain evidence="3 4">AFS065610</strain>
    </source>
</reference>
<evidence type="ECO:0000313" key="3">
    <source>
        <dbReference type="EMBL" id="PGD38368.1"/>
    </source>
</evidence>
<dbReference type="Pfam" id="PF04607">
    <property type="entry name" value="RelA_SpoT"/>
    <property type="match status" value="1"/>
</dbReference>
<keyword evidence="3" id="KW-0418">Kinase</keyword>
<proteinExistence type="predicted"/>
<keyword evidence="3" id="KW-0808">Transferase</keyword>
<dbReference type="GO" id="GO:0016301">
    <property type="term" value="F:kinase activity"/>
    <property type="evidence" value="ECO:0007669"/>
    <property type="project" value="UniProtKB-KW"/>
</dbReference>
<dbReference type="Gene3D" id="3.30.460.10">
    <property type="entry name" value="Beta Polymerase, domain 2"/>
    <property type="match status" value="1"/>
</dbReference>
<dbReference type="GO" id="GO:0015970">
    <property type="term" value="P:guanosine tetraphosphate biosynthetic process"/>
    <property type="evidence" value="ECO:0007669"/>
    <property type="project" value="UniProtKB-UniPathway"/>
</dbReference>
<name>A0A2B6SAV3_9BACI</name>
<evidence type="ECO:0000313" key="4">
    <source>
        <dbReference type="Proteomes" id="UP000223472"/>
    </source>
</evidence>
<comment type="pathway">
    <text evidence="1">Purine metabolism; ppGpp biosynthesis; ppGpp from GTP: step 1/2.</text>
</comment>
<dbReference type="SUPFAM" id="SSF81301">
    <property type="entry name" value="Nucleotidyltransferase"/>
    <property type="match status" value="1"/>
</dbReference>